<feature type="binding site" evidence="8">
    <location>
        <position position="297"/>
    </location>
    <ligand>
        <name>Mn(2+)</name>
        <dbReference type="ChEBI" id="CHEBI:29035"/>
        <label>2</label>
    </ligand>
</feature>
<dbReference type="Pfam" id="PF02789">
    <property type="entry name" value="Peptidase_M17_N"/>
    <property type="match status" value="1"/>
</dbReference>
<dbReference type="GO" id="GO:0006508">
    <property type="term" value="P:proteolysis"/>
    <property type="evidence" value="ECO:0007669"/>
    <property type="project" value="UniProtKB-KW"/>
</dbReference>
<dbReference type="GO" id="GO:0070006">
    <property type="term" value="F:metalloaminopeptidase activity"/>
    <property type="evidence" value="ECO:0007669"/>
    <property type="project" value="InterPro"/>
</dbReference>
<evidence type="ECO:0000259" key="9">
    <source>
        <dbReference type="PROSITE" id="PS00631"/>
    </source>
</evidence>
<dbReference type="SUPFAM" id="SSF53187">
    <property type="entry name" value="Zn-dependent exopeptidases"/>
    <property type="match status" value="1"/>
</dbReference>
<dbReference type="STRING" id="1123392.GCA_000376425_01591"/>
<keyword evidence="8" id="KW-0963">Cytoplasm</keyword>
<dbReference type="PANTHER" id="PTHR11963">
    <property type="entry name" value="LEUCINE AMINOPEPTIDASE-RELATED"/>
    <property type="match status" value="1"/>
</dbReference>
<evidence type="ECO:0000256" key="5">
    <source>
        <dbReference type="ARBA" id="ARBA00022670"/>
    </source>
</evidence>
<dbReference type="Gene3D" id="3.40.220.10">
    <property type="entry name" value="Leucine Aminopeptidase, subunit E, domain 1"/>
    <property type="match status" value="1"/>
</dbReference>
<keyword evidence="4 8" id="KW-0031">Aminopeptidase</keyword>
<gene>
    <name evidence="8" type="primary">pepA</name>
    <name evidence="10" type="ORF">ABW22_01950</name>
</gene>
<comment type="subcellular location">
    <subcellularLocation>
        <location evidence="8">Cytoplasm</location>
    </subcellularLocation>
</comment>
<comment type="catalytic activity">
    <reaction evidence="2 8">
        <text>Release of an N-terminal amino acid, preferentially leucine, but not glutamic or aspartic acids.</text>
        <dbReference type="EC" id="3.4.11.10"/>
    </reaction>
</comment>
<dbReference type="InterPro" id="IPR000819">
    <property type="entry name" value="Peptidase_M17_C"/>
</dbReference>
<feature type="binding site" evidence="8">
    <location>
        <position position="358"/>
    </location>
    <ligand>
        <name>Mn(2+)</name>
        <dbReference type="ChEBI" id="CHEBI:29035"/>
        <label>1</label>
    </ligand>
</feature>
<sequence>MENKEIELEFSIKSGAPEKQRGACVVVGVFESRKLSGPAIDIDRASDGYLSEILRGGDMDGKAGSVLLLHKVPNILADRVLLVGLGKERDFHEKAYRDAIACAVRTLRDTGSIEAAITLSEIPVKKRDVTWNIEQAVISAHDALYRFDRMKSKPDEARRPLKRVTFAVSRRGELKFGDVGLARGLAIARGISLAKDLGNTPSNICTPEYLAGEAKKVAKAHGFGCEILDYAACDKLGMGSFLSVGKGSDKPPRFIVLKHQGGKKGDKPVVLVGKAVTFDAGGISLKPPAEMDEMNYDMSGGGAVIGAFRAIGELGLPLNVIGLIPACENMPDANANKPGDIVTSMSGQTIEILNTDAEGRLILCDALTYAERFEPDAVVDLATLTGACVIALGAHPSALYSNHDPLAREIEQAADHAWDRVWRMPLWDDYQDQLKSSLADMANIGGRPAGSVTAACFLSRFAKKYHWAHLDIAGTAWTGGREKKGSTGRPVSLLVHFLLNRAQK</sequence>
<dbReference type="InterPro" id="IPR023042">
    <property type="entry name" value="Peptidase_M17_leu_NH2_pept"/>
</dbReference>
<evidence type="ECO:0000256" key="1">
    <source>
        <dbReference type="ARBA" id="ARBA00000135"/>
    </source>
</evidence>
<comment type="similarity">
    <text evidence="3 8">Belongs to the peptidase M17 family.</text>
</comment>
<dbReference type="Pfam" id="PF00883">
    <property type="entry name" value="Peptidase_M17"/>
    <property type="match status" value="1"/>
</dbReference>
<dbReference type="PROSITE" id="PS00631">
    <property type="entry name" value="CYTOSOL_AP"/>
    <property type="match status" value="1"/>
</dbReference>
<keyword evidence="11" id="KW-1185">Reference proteome</keyword>
<evidence type="ECO:0000256" key="8">
    <source>
        <dbReference type="HAMAP-Rule" id="MF_00181"/>
    </source>
</evidence>
<dbReference type="HAMAP" id="MF_00181">
    <property type="entry name" value="Cytosol_peptidase_M17"/>
    <property type="match status" value="1"/>
</dbReference>
<dbReference type="PANTHER" id="PTHR11963:SF23">
    <property type="entry name" value="CYTOSOL AMINOPEPTIDASE"/>
    <property type="match status" value="1"/>
</dbReference>
<protein>
    <recommendedName>
        <fullName evidence="8">Probable cytosol aminopeptidase</fullName>
        <ecNumber evidence="8">3.4.11.1</ecNumber>
    </recommendedName>
    <alternativeName>
        <fullName evidence="8">Leucine aminopeptidase</fullName>
        <shortName evidence="8">LAP</shortName>
        <ecNumber evidence="8">3.4.11.10</ecNumber>
    </alternativeName>
    <alternativeName>
        <fullName evidence="8">Leucyl aminopeptidase</fullName>
    </alternativeName>
</protein>
<keyword evidence="6 8" id="KW-0378">Hydrolase</keyword>
<dbReference type="eggNOG" id="COG0260">
    <property type="taxonomic scope" value="Bacteria"/>
</dbReference>
<dbReference type="SUPFAM" id="SSF52949">
    <property type="entry name" value="Macro domain-like"/>
    <property type="match status" value="1"/>
</dbReference>
<organism evidence="10 11">
    <name type="scientific">Thiobacillus denitrificans</name>
    <dbReference type="NCBI Taxonomy" id="36861"/>
    <lineage>
        <taxon>Bacteria</taxon>
        <taxon>Pseudomonadati</taxon>
        <taxon>Pseudomonadota</taxon>
        <taxon>Betaproteobacteria</taxon>
        <taxon>Nitrosomonadales</taxon>
        <taxon>Thiobacillaceae</taxon>
        <taxon>Thiobacillus</taxon>
    </lineage>
</organism>
<keyword evidence="7 8" id="KW-0464">Manganese</keyword>
<evidence type="ECO:0000313" key="11">
    <source>
        <dbReference type="Proteomes" id="UP000064243"/>
    </source>
</evidence>
<keyword evidence="8" id="KW-0479">Metal-binding</keyword>
<dbReference type="EMBL" id="LDUG01000006">
    <property type="protein sequence ID" value="KVW99469.1"/>
    <property type="molecule type" value="Genomic_DNA"/>
</dbReference>
<evidence type="ECO:0000256" key="7">
    <source>
        <dbReference type="ARBA" id="ARBA00023211"/>
    </source>
</evidence>
<proteinExistence type="inferred from homology"/>
<reference evidence="10 11" key="1">
    <citation type="journal article" date="2015" name="Appl. Environ. Microbiol.">
        <title>Aerobic and Anaerobic Thiosulfate Oxidation by a Cold-Adapted, Subglacial Chemoautotroph.</title>
        <authorList>
            <person name="Harrold Z.R."/>
            <person name="Skidmore M.L."/>
            <person name="Hamilton T.L."/>
            <person name="Desch L."/>
            <person name="Amada K."/>
            <person name="van Gelder W."/>
            <person name="Glover K."/>
            <person name="Roden E.E."/>
            <person name="Boyd E.S."/>
        </authorList>
    </citation>
    <scope>NUCLEOTIDE SEQUENCE [LARGE SCALE GENOMIC DNA]</scope>
    <source>
        <strain evidence="10 11">RG</strain>
    </source>
</reference>
<dbReference type="CDD" id="cd00433">
    <property type="entry name" value="Peptidase_M17"/>
    <property type="match status" value="1"/>
</dbReference>
<dbReference type="Proteomes" id="UP000064243">
    <property type="component" value="Unassembled WGS sequence"/>
</dbReference>
<feature type="binding site" evidence="8">
    <location>
        <position position="358"/>
    </location>
    <ligand>
        <name>Mn(2+)</name>
        <dbReference type="ChEBI" id="CHEBI:29035"/>
        <label>2</label>
    </ligand>
</feature>
<comment type="catalytic activity">
    <reaction evidence="1 8">
        <text>Release of an N-terminal amino acid, Xaa-|-Yaa-, in which Xaa is preferably Leu, but may be other amino acids including Pro although not Arg or Lys, and Yaa may be Pro. Amino acid amides and methyl esters are also readily hydrolyzed, but rates on arylamides are exceedingly low.</text>
        <dbReference type="EC" id="3.4.11.1"/>
    </reaction>
</comment>
<evidence type="ECO:0000256" key="3">
    <source>
        <dbReference type="ARBA" id="ARBA00009528"/>
    </source>
</evidence>
<feature type="binding site" evidence="8">
    <location>
        <position position="356"/>
    </location>
    <ligand>
        <name>Mn(2+)</name>
        <dbReference type="ChEBI" id="CHEBI:29035"/>
        <label>1</label>
    </ligand>
</feature>
<dbReference type="AlphaFoldDB" id="A0A119CY96"/>
<dbReference type="PRINTS" id="PR00481">
    <property type="entry name" value="LAMNOPPTDASE"/>
</dbReference>
<dbReference type="InterPro" id="IPR043472">
    <property type="entry name" value="Macro_dom-like"/>
</dbReference>
<dbReference type="GO" id="GO:0005737">
    <property type="term" value="C:cytoplasm"/>
    <property type="evidence" value="ECO:0007669"/>
    <property type="project" value="UniProtKB-SubCell"/>
</dbReference>
<dbReference type="Gene3D" id="3.40.630.10">
    <property type="entry name" value="Zn peptidases"/>
    <property type="match status" value="1"/>
</dbReference>
<evidence type="ECO:0000256" key="6">
    <source>
        <dbReference type="ARBA" id="ARBA00022801"/>
    </source>
</evidence>
<feature type="binding site" evidence="8">
    <location>
        <position position="274"/>
    </location>
    <ligand>
        <name>Mn(2+)</name>
        <dbReference type="ChEBI" id="CHEBI:29035"/>
        <label>2</label>
    </ligand>
</feature>
<name>A0A119CY96_THIDE</name>
<comment type="cofactor">
    <cofactor evidence="8">
        <name>Mn(2+)</name>
        <dbReference type="ChEBI" id="CHEBI:29035"/>
    </cofactor>
    <text evidence="8">Binds 2 manganese ions per subunit.</text>
</comment>
<evidence type="ECO:0000256" key="4">
    <source>
        <dbReference type="ARBA" id="ARBA00022438"/>
    </source>
</evidence>
<dbReference type="InterPro" id="IPR011356">
    <property type="entry name" value="Leucine_aapep/pepB"/>
</dbReference>
<dbReference type="RefSeq" id="WP_059751461.1">
    <property type="nucleotide sequence ID" value="NZ_LDUG01000006.1"/>
</dbReference>
<feature type="active site" evidence="8">
    <location>
        <position position="360"/>
    </location>
</feature>
<dbReference type="EC" id="3.4.11.10" evidence="8"/>
<feature type="binding site" evidence="8">
    <location>
        <position position="279"/>
    </location>
    <ligand>
        <name>Mn(2+)</name>
        <dbReference type="ChEBI" id="CHEBI:29035"/>
        <label>2</label>
    </ligand>
</feature>
<dbReference type="NCBIfam" id="NF002074">
    <property type="entry name" value="PRK00913.1-4"/>
    <property type="match status" value="1"/>
</dbReference>
<dbReference type="OrthoDB" id="9809354at2"/>
<comment type="caution">
    <text evidence="10">The sequence shown here is derived from an EMBL/GenBank/DDBJ whole genome shotgun (WGS) entry which is preliminary data.</text>
</comment>
<evidence type="ECO:0000256" key="2">
    <source>
        <dbReference type="ARBA" id="ARBA00000967"/>
    </source>
</evidence>
<feature type="domain" description="Cytosol aminopeptidase" evidence="9">
    <location>
        <begin position="354"/>
        <end position="361"/>
    </location>
</feature>
<evidence type="ECO:0000313" key="10">
    <source>
        <dbReference type="EMBL" id="KVW99469.1"/>
    </source>
</evidence>
<dbReference type="PATRIC" id="fig|36861.3.peg.3120"/>
<comment type="function">
    <text evidence="8">Presumably involved in the processing and regular turnover of intracellular proteins. Catalyzes the removal of unsubstituted N-terminal amino acids from various peptides.</text>
</comment>
<dbReference type="GO" id="GO:0030145">
    <property type="term" value="F:manganese ion binding"/>
    <property type="evidence" value="ECO:0007669"/>
    <property type="project" value="UniProtKB-UniRule"/>
</dbReference>
<dbReference type="InterPro" id="IPR008283">
    <property type="entry name" value="Peptidase_M17_N"/>
</dbReference>
<feature type="active site" evidence="8">
    <location>
        <position position="286"/>
    </location>
</feature>
<feature type="binding site" evidence="8">
    <location>
        <position position="279"/>
    </location>
    <ligand>
        <name>Mn(2+)</name>
        <dbReference type="ChEBI" id="CHEBI:29035"/>
        <label>1</label>
    </ligand>
</feature>
<dbReference type="NCBIfam" id="NF002073">
    <property type="entry name" value="PRK00913.1-2"/>
    <property type="match status" value="1"/>
</dbReference>
<dbReference type="EC" id="3.4.11.1" evidence="8"/>
<accession>A0A119CY96</accession>
<keyword evidence="5 8" id="KW-0645">Protease</keyword>